<dbReference type="HOGENOM" id="CLU_2204859_0_0_5"/>
<dbReference type="EMBL" id="AILX01000021">
    <property type="protein sequence ID" value="EJF83585.1"/>
    <property type="molecule type" value="Genomic_DNA"/>
</dbReference>
<gene>
    <name evidence="1" type="ORF">MCW_01307</name>
</gene>
<name>J1JHC9_9HYPH</name>
<accession>J1JHC9</accession>
<comment type="caution">
    <text evidence="1">The sequence shown here is derived from an EMBL/GenBank/DDBJ whole genome shotgun (WGS) entry which is preliminary data.</text>
</comment>
<reference evidence="1 2" key="1">
    <citation type="submission" date="2012-03" db="EMBL/GenBank/DDBJ databases">
        <title>The Genome Sequence of Bartonella washoensis 085-0475.</title>
        <authorList>
            <consortium name="The Broad Institute Genome Sequencing Platform"/>
            <consortium name="The Broad Institute Genome Sequencing Center for Infectious Disease"/>
            <person name="Feldgarden M."/>
            <person name="Kirby J."/>
            <person name="Kosoy M."/>
            <person name="Birtles R."/>
            <person name="Probert W.S."/>
            <person name="Chiaraviglio L."/>
            <person name="Young S.K."/>
            <person name="Zeng Q."/>
            <person name="Gargeya S."/>
            <person name="Fitzgerald M."/>
            <person name="Haas B."/>
            <person name="Abouelleil A."/>
            <person name="Alvarado L."/>
            <person name="Arachchi H.M."/>
            <person name="Berlin A."/>
            <person name="Chapman S.B."/>
            <person name="Gearin G."/>
            <person name="Goldberg J."/>
            <person name="Griggs A."/>
            <person name="Gujja S."/>
            <person name="Hansen M."/>
            <person name="Heiman D."/>
            <person name="Howarth C."/>
            <person name="Larimer J."/>
            <person name="Lui A."/>
            <person name="MacDonald P.J.P."/>
            <person name="McCowen C."/>
            <person name="Montmayeur A."/>
            <person name="Murphy C."/>
            <person name="Neiman D."/>
            <person name="Pearson M."/>
            <person name="Priest M."/>
            <person name="Roberts A."/>
            <person name="Saif S."/>
            <person name="Shea T."/>
            <person name="Sisk P."/>
            <person name="Stolte C."/>
            <person name="Sykes S."/>
            <person name="Wortman J."/>
            <person name="Nusbaum C."/>
            <person name="Birren B."/>
        </authorList>
    </citation>
    <scope>NUCLEOTIDE SEQUENCE [LARGE SCALE GENOMIC DNA]</scope>
    <source>
        <strain evidence="1 2">085-0475</strain>
    </source>
</reference>
<organism evidence="1 2">
    <name type="scientific">Cardidatus Bartonella washoeensis 085-0475</name>
    <dbReference type="NCBI Taxonomy" id="1094564"/>
    <lineage>
        <taxon>Bacteria</taxon>
        <taxon>Pseudomonadati</taxon>
        <taxon>Pseudomonadota</taxon>
        <taxon>Alphaproteobacteria</taxon>
        <taxon>Hyphomicrobiales</taxon>
        <taxon>Bartonellaceae</taxon>
        <taxon>Bartonella</taxon>
    </lineage>
</organism>
<proteinExistence type="predicted"/>
<dbReference type="AlphaFoldDB" id="J1JHC9"/>
<sequence>MLGILNARIFMRKDFNSSCLLQFIYFSERAGLFFNNAWSKCLDGGIGVLKTNFEIKVETFLPPFTISSAYSTFMQANDHGYLDHGYLNESIFVLLALFLWGMRFIEI</sequence>
<evidence type="ECO:0000313" key="2">
    <source>
        <dbReference type="Proteomes" id="UP000002646"/>
    </source>
</evidence>
<evidence type="ECO:0000313" key="1">
    <source>
        <dbReference type="EMBL" id="EJF83585.1"/>
    </source>
</evidence>
<protein>
    <submittedName>
        <fullName evidence="1">Uncharacterized protein</fullName>
    </submittedName>
</protein>
<dbReference type="Proteomes" id="UP000002646">
    <property type="component" value="Unassembled WGS sequence"/>
</dbReference>